<dbReference type="InterPro" id="IPR006108">
    <property type="entry name" value="3HC_DH_C"/>
</dbReference>
<dbReference type="InterPro" id="IPR001753">
    <property type="entry name" value="Enoyl-CoA_hydra/iso"/>
</dbReference>
<evidence type="ECO:0000256" key="2">
    <source>
        <dbReference type="ARBA" id="ARBA00009463"/>
    </source>
</evidence>
<evidence type="ECO:0000256" key="9">
    <source>
        <dbReference type="SAM" id="SignalP"/>
    </source>
</evidence>
<dbReference type="SUPFAM" id="SSF51735">
    <property type="entry name" value="NAD(P)-binding Rossmann-fold domains"/>
    <property type="match status" value="1"/>
</dbReference>
<keyword evidence="3" id="KW-0276">Fatty acid metabolism</keyword>
<dbReference type="EMBL" id="AP019791">
    <property type="protein sequence ID" value="BBL79486.1"/>
    <property type="molecule type" value="Genomic_DNA"/>
</dbReference>
<evidence type="ECO:0000256" key="6">
    <source>
        <dbReference type="ARBA" id="ARBA00023027"/>
    </source>
</evidence>
<sequence length="790" mass="87354">MRKIRKVAVLGAGTMGAAIAAHCANAGLEVELLDIAPGEGEDKDAVVKAGFERMKQARPPALMSQRVAERIRLGNFEEDFGRIADADWVVEAIVERLEPKRELMARVERTAREDAIISSNTSGIPLRRIAEGRGEGFRRRFLGTHFFNPPRYLKLLELIPTGDTDPEVVRRMRDFGERVLGKGAVVAKDTPNFIGNRLGSFAGMQSVSYALENGYGIEEVDAITGPLIGHPKTATFRLNDTVGLDIAVGVAENLYEAVPEDESREEFRPHPKLKEMIRRNLLGNKTGAGFYKRVREDGRTVFYVLDLETFEHRPPENPRIPIVEEAQRQGDLASRLRFLVSKADEDRHARYVRDTLLPYLAYASRRVPEISDTLEDVDHAMEWGFGHEAGPFRTWDMLGVAETAELMRSMGLEVAPWVEEMLEAGGESFYRREDGRELVYSPLRKEYAPVREDPLVISLERLREEGRELARNDSASLLDLGDGVLCLEFHSRGNSIDRGVIEMGFRALRELEREEVVGLVVGNEGHNFCVGANLVEIAQAVQNGGVGQVGESVDALHRLLMGFRFSEKPVVAAPRGQTLGGGLEICLHAARVVAAAESYMGLVEAGVGLIPAGGGTKEMVRRTVSRALRQAPDSPPLPFLQKAFETIATARVSGSALEARELGFLDEDDPVVMNADHLLYHAKDEVLDLADSYSPPEGGNDVYAAGVQARAALLMAVRSMQWGRYATEYDGVIAGHLARVMTGGELSMPQWVPEEHILRLEKEAFLALLGNRKTHERIEAMLKTGKPLRN</sequence>
<feature type="domain" description="3-hydroxyacyl-CoA dehydrogenase C-terminal" evidence="10">
    <location>
        <begin position="193"/>
        <end position="292"/>
    </location>
</feature>
<dbReference type="Gene3D" id="1.10.1040.50">
    <property type="match status" value="1"/>
</dbReference>
<protein>
    <submittedName>
        <fullName evidence="12">3-hydroxyacyl-CoA dehydrogenase</fullName>
    </submittedName>
</protein>
<organism evidence="12 13">
    <name type="scientific">Rubrobacter xylanophilus</name>
    <dbReference type="NCBI Taxonomy" id="49319"/>
    <lineage>
        <taxon>Bacteria</taxon>
        <taxon>Bacillati</taxon>
        <taxon>Actinomycetota</taxon>
        <taxon>Rubrobacteria</taxon>
        <taxon>Rubrobacterales</taxon>
        <taxon>Rubrobacteraceae</taxon>
        <taxon>Rubrobacter</taxon>
    </lineage>
</organism>
<evidence type="ECO:0000259" key="11">
    <source>
        <dbReference type="Pfam" id="PF02737"/>
    </source>
</evidence>
<reference evidence="12" key="1">
    <citation type="journal article" date="2019" name="Microbiol. Resour. Announc.">
        <title>Complete Genome Sequence of Rubrobacter xylanophilus Strain AA3-22, Isolated from Arima Onsen in Japan.</title>
        <authorList>
            <person name="Tomariguchi N."/>
            <person name="Miyazaki K."/>
        </authorList>
    </citation>
    <scope>NUCLEOTIDE SEQUENCE [LARGE SCALE GENOMIC DNA]</scope>
    <source>
        <strain evidence="12">AA3-22</strain>
    </source>
</reference>
<dbReference type="UniPathway" id="UPA00659"/>
<comment type="catalytic activity">
    <reaction evidence="8">
        <text>a (3S)-3-hydroxyacyl-CoA + NAD(+) = a 3-oxoacyl-CoA + NADH + H(+)</text>
        <dbReference type="Rhea" id="RHEA:22432"/>
        <dbReference type="ChEBI" id="CHEBI:15378"/>
        <dbReference type="ChEBI" id="CHEBI:57318"/>
        <dbReference type="ChEBI" id="CHEBI:57540"/>
        <dbReference type="ChEBI" id="CHEBI:57945"/>
        <dbReference type="ChEBI" id="CHEBI:90726"/>
        <dbReference type="EC" id="1.1.1.35"/>
    </reaction>
</comment>
<dbReference type="Pfam" id="PF02737">
    <property type="entry name" value="3HCDH_N"/>
    <property type="match status" value="1"/>
</dbReference>
<dbReference type="RefSeq" id="WP_143527486.1">
    <property type="nucleotide sequence ID" value="NZ_AP019791.1"/>
</dbReference>
<evidence type="ECO:0000259" key="10">
    <source>
        <dbReference type="Pfam" id="PF00725"/>
    </source>
</evidence>
<dbReference type="Pfam" id="PF00378">
    <property type="entry name" value="ECH_1"/>
    <property type="match status" value="1"/>
</dbReference>
<evidence type="ECO:0000256" key="1">
    <source>
        <dbReference type="ARBA" id="ARBA00005005"/>
    </source>
</evidence>
<feature type="domain" description="3-hydroxyacyl-CoA dehydrogenase C-terminal" evidence="10">
    <location>
        <begin position="355"/>
        <end position="413"/>
    </location>
</feature>
<dbReference type="AlphaFoldDB" id="A0A510HHL0"/>
<dbReference type="Gene3D" id="3.90.226.10">
    <property type="entry name" value="2-enoyl-CoA Hydratase, Chain A, domain 1"/>
    <property type="match status" value="1"/>
</dbReference>
<dbReference type="SUPFAM" id="SSF48179">
    <property type="entry name" value="6-phosphogluconate dehydrogenase C-terminal domain-like"/>
    <property type="match status" value="2"/>
</dbReference>
<evidence type="ECO:0000313" key="13">
    <source>
        <dbReference type="Proteomes" id="UP000318065"/>
    </source>
</evidence>
<dbReference type="InterPro" id="IPR036291">
    <property type="entry name" value="NAD(P)-bd_dom_sf"/>
</dbReference>
<feature type="domain" description="3-hydroxyacyl-CoA dehydrogenase NAD binding" evidence="11">
    <location>
        <begin position="6"/>
        <end position="190"/>
    </location>
</feature>
<evidence type="ECO:0000256" key="5">
    <source>
        <dbReference type="ARBA" id="ARBA00023002"/>
    </source>
</evidence>
<comment type="pathway">
    <text evidence="1">Lipid metabolism; fatty acid beta-oxidation.</text>
</comment>
<accession>A0A510HHL0</accession>
<proteinExistence type="inferred from homology"/>
<keyword evidence="7" id="KW-0443">Lipid metabolism</keyword>
<dbReference type="Proteomes" id="UP000318065">
    <property type="component" value="Chromosome"/>
</dbReference>
<keyword evidence="9" id="KW-0732">Signal</keyword>
<evidence type="ECO:0000256" key="7">
    <source>
        <dbReference type="ARBA" id="ARBA00023098"/>
    </source>
</evidence>
<keyword evidence="13" id="KW-1185">Reference proteome</keyword>
<comment type="similarity">
    <text evidence="2">Belongs to the 3-hydroxyacyl-CoA dehydrogenase family.</text>
</comment>
<keyword evidence="6" id="KW-0520">NAD</keyword>
<dbReference type="SUPFAM" id="SSF52096">
    <property type="entry name" value="ClpP/crotonase"/>
    <property type="match status" value="1"/>
</dbReference>
<dbReference type="OrthoDB" id="9771883at2"/>
<dbReference type="InterPro" id="IPR006176">
    <property type="entry name" value="3-OHacyl-CoA_DH_NAD-bd"/>
</dbReference>
<dbReference type="InterPro" id="IPR029045">
    <property type="entry name" value="ClpP/crotonase-like_dom_sf"/>
</dbReference>
<dbReference type="PANTHER" id="PTHR48075">
    <property type="entry name" value="3-HYDROXYACYL-COA DEHYDROGENASE FAMILY PROTEIN"/>
    <property type="match status" value="1"/>
</dbReference>
<dbReference type="PANTHER" id="PTHR48075:SF7">
    <property type="entry name" value="3-HYDROXYACYL-COA DEHYDROGENASE-RELATED"/>
    <property type="match status" value="1"/>
</dbReference>
<evidence type="ECO:0000256" key="8">
    <source>
        <dbReference type="ARBA" id="ARBA00049556"/>
    </source>
</evidence>
<dbReference type="Pfam" id="PF00725">
    <property type="entry name" value="3HCDH"/>
    <property type="match status" value="2"/>
</dbReference>
<dbReference type="InterPro" id="IPR008927">
    <property type="entry name" value="6-PGluconate_DH-like_C_sf"/>
</dbReference>
<evidence type="ECO:0000256" key="4">
    <source>
        <dbReference type="ARBA" id="ARBA00022963"/>
    </source>
</evidence>
<dbReference type="GO" id="GO:0070403">
    <property type="term" value="F:NAD+ binding"/>
    <property type="evidence" value="ECO:0007669"/>
    <property type="project" value="InterPro"/>
</dbReference>
<dbReference type="CDD" id="cd06558">
    <property type="entry name" value="crotonase-like"/>
    <property type="match status" value="1"/>
</dbReference>
<evidence type="ECO:0000256" key="3">
    <source>
        <dbReference type="ARBA" id="ARBA00022832"/>
    </source>
</evidence>
<feature type="chain" id="PRO_5022092935" evidence="9">
    <location>
        <begin position="21"/>
        <end position="790"/>
    </location>
</feature>
<dbReference type="GO" id="GO:0003857">
    <property type="term" value="F:(3S)-3-hydroxyacyl-CoA dehydrogenase (NAD+) activity"/>
    <property type="evidence" value="ECO:0007669"/>
    <property type="project" value="UniProtKB-EC"/>
</dbReference>
<name>A0A510HHL0_9ACTN</name>
<keyword evidence="5" id="KW-0560">Oxidoreductase</keyword>
<dbReference type="Gene3D" id="3.40.50.720">
    <property type="entry name" value="NAD(P)-binding Rossmann-like Domain"/>
    <property type="match status" value="1"/>
</dbReference>
<evidence type="ECO:0000313" key="12">
    <source>
        <dbReference type="EMBL" id="BBL79486.1"/>
    </source>
</evidence>
<feature type="signal peptide" evidence="9">
    <location>
        <begin position="1"/>
        <end position="20"/>
    </location>
</feature>
<gene>
    <name evidence="12" type="ORF">RxyAA322_13400</name>
</gene>
<keyword evidence="4" id="KW-0442">Lipid degradation</keyword>
<dbReference type="GO" id="GO:0006635">
    <property type="term" value="P:fatty acid beta-oxidation"/>
    <property type="evidence" value="ECO:0007669"/>
    <property type="project" value="UniProtKB-UniPathway"/>
</dbReference>